<accession>A0ABR3EMQ3</accession>
<dbReference type="InterPro" id="IPR057210">
    <property type="entry name" value="DUF7888"/>
</dbReference>
<protein>
    <recommendedName>
        <fullName evidence="1">DUF7888 domain-containing protein</fullName>
    </recommendedName>
</protein>
<dbReference type="PANTHER" id="PTHR40845:SF1">
    <property type="match status" value="1"/>
</dbReference>
<keyword evidence="3" id="KW-1185">Reference proteome</keyword>
<comment type="caution">
    <text evidence="2">The sequence shown here is derived from an EMBL/GenBank/DDBJ whole genome shotgun (WGS) entry which is preliminary data.</text>
</comment>
<evidence type="ECO:0000259" key="1">
    <source>
        <dbReference type="Pfam" id="PF25411"/>
    </source>
</evidence>
<proteinExistence type="predicted"/>
<evidence type="ECO:0000313" key="2">
    <source>
        <dbReference type="EMBL" id="KAL0564153.1"/>
    </source>
</evidence>
<evidence type="ECO:0000313" key="3">
    <source>
        <dbReference type="Proteomes" id="UP001465976"/>
    </source>
</evidence>
<dbReference type="PANTHER" id="PTHR40845">
    <property type="match status" value="1"/>
</dbReference>
<organism evidence="2 3">
    <name type="scientific">Marasmius crinis-equi</name>
    <dbReference type="NCBI Taxonomy" id="585013"/>
    <lineage>
        <taxon>Eukaryota</taxon>
        <taxon>Fungi</taxon>
        <taxon>Dikarya</taxon>
        <taxon>Basidiomycota</taxon>
        <taxon>Agaricomycotina</taxon>
        <taxon>Agaricomycetes</taxon>
        <taxon>Agaricomycetidae</taxon>
        <taxon>Agaricales</taxon>
        <taxon>Marasmiineae</taxon>
        <taxon>Marasmiaceae</taxon>
        <taxon>Marasmius</taxon>
    </lineage>
</organism>
<gene>
    <name evidence="2" type="ORF">V5O48_017899</name>
</gene>
<reference evidence="2 3" key="1">
    <citation type="submission" date="2024-02" db="EMBL/GenBank/DDBJ databases">
        <title>A draft genome for the cacao thread blight pathogen Marasmius crinis-equi.</title>
        <authorList>
            <person name="Cohen S.P."/>
            <person name="Baruah I.K."/>
            <person name="Amoako-Attah I."/>
            <person name="Bukari Y."/>
            <person name="Meinhardt L.W."/>
            <person name="Bailey B.A."/>
        </authorList>
    </citation>
    <scope>NUCLEOTIDE SEQUENCE [LARGE SCALE GENOMIC DNA]</scope>
    <source>
        <strain evidence="2 3">GH-76</strain>
    </source>
</reference>
<dbReference type="EMBL" id="JBAHYK010002953">
    <property type="protein sequence ID" value="KAL0564153.1"/>
    <property type="molecule type" value="Genomic_DNA"/>
</dbReference>
<feature type="domain" description="DUF7888" evidence="1">
    <location>
        <begin position="64"/>
        <end position="160"/>
    </location>
</feature>
<sequence length="163" mass="17960">MTRMDPRYSSLGALVPQVRTSDNLEVFNATVSLLGHDDDEIESEAGNLAKGAGARRLRDSDAETGAVFGEILADLLKVLFPLKDWTPAREQFTPTTELRWNRNPNPGKYPAVACYSKGWRVKNPSGISAVQSMELSLGALKLDYDCMYVGRNNQDGDGGYRCE</sequence>
<dbReference type="Pfam" id="PF25411">
    <property type="entry name" value="DUF7888"/>
    <property type="match status" value="1"/>
</dbReference>
<dbReference type="Proteomes" id="UP001465976">
    <property type="component" value="Unassembled WGS sequence"/>
</dbReference>
<name>A0ABR3EMQ3_9AGAR</name>